<dbReference type="RefSeq" id="WP_007086074.1">
    <property type="nucleotide sequence ID" value="NZ_AJLS01000115.1"/>
</dbReference>
<reference evidence="3 4" key="1">
    <citation type="journal article" date="2012" name="Front. Microbiol.">
        <title>Redundancy and modularity in membrane-associated dissimilatory nitrate reduction in Bacillus.</title>
        <authorList>
            <person name="Heylen K."/>
            <person name="Keltjens J."/>
        </authorList>
    </citation>
    <scope>NUCLEOTIDE SEQUENCE [LARGE SCALE GENOMIC DNA]</scope>
    <source>
        <strain evidence="4">LMG 21833T</strain>
    </source>
</reference>
<dbReference type="STRING" id="1117379.BABA_15392"/>
<dbReference type="InterPro" id="IPR010982">
    <property type="entry name" value="Lambda_DNA-bd_dom_sf"/>
</dbReference>
<dbReference type="EMBL" id="AJLS01000115">
    <property type="protein sequence ID" value="EKN66506.1"/>
    <property type="molecule type" value="Genomic_DNA"/>
</dbReference>
<dbReference type="Proteomes" id="UP000006316">
    <property type="component" value="Unassembled WGS sequence"/>
</dbReference>
<dbReference type="OrthoDB" id="9805856at2"/>
<dbReference type="PANTHER" id="PTHR46558">
    <property type="entry name" value="TRACRIPTIONAL REGULATORY PROTEIN-RELATED-RELATED"/>
    <property type="match status" value="1"/>
</dbReference>
<feature type="domain" description="HTH cro/C1-type" evidence="2">
    <location>
        <begin position="7"/>
        <end position="61"/>
    </location>
</feature>
<dbReference type="PATRIC" id="fig|1117379.3.peg.3184"/>
<dbReference type="SMART" id="SM00530">
    <property type="entry name" value="HTH_XRE"/>
    <property type="match status" value="1"/>
</dbReference>
<dbReference type="Gene3D" id="1.10.260.40">
    <property type="entry name" value="lambda repressor-like DNA-binding domains"/>
    <property type="match status" value="1"/>
</dbReference>
<accession>K6E054</accession>
<dbReference type="GO" id="GO:0003677">
    <property type="term" value="F:DNA binding"/>
    <property type="evidence" value="ECO:0007669"/>
    <property type="project" value="UniProtKB-KW"/>
</dbReference>
<keyword evidence="4" id="KW-1185">Reference proteome</keyword>
<comment type="caution">
    <text evidence="3">The sequence shown here is derived from an EMBL/GenBank/DDBJ whole genome shotgun (WGS) entry which is preliminary data.</text>
</comment>
<dbReference type="PANTHER" id="PTHR46558:SF4">
    <property type="entry name" value="DNA-BIDING PHAGE PROTEIN"/>
    <property type="match status" value="1"/>
</dbReference>
<organism evidence="3 4">
    <name type="scientific">Neobacillus bataviensis LMG 21833</name>
    <dbReference type="NCBI Taxonomy" id="1117379"/>
    <lineage>
        <taxon>Bacteria</taxon>
        <taxon>Bacillati</taxon>
        <taxon>Bacillota</taxon>
        <taxon>Bacilli</taxon>
        <taxon>Bacillales</taxon>
        <taxon>Bacillaceae</taxon>
        <taxon>Neobacillus</taxon>
    </lineage>
</organism>
<dbReference type="Pfam" id="PF01381">
    <property type="entry name" value="HTH_3"/>
    <property type="match status" value="1"/>
</dbReference>
<protein>
    <recommendedName>
        <fullName evidence="2">HTH cro/C1-type domain-containing protein</fullName>
    </recommendedName>
</protein>
<proteinExistence type="predicted"/>
<dbReference type="eggNOG" id="COG1476">
    <property type="taxonomic scope" value="Bacteria"/>
</dbReference>
<dbReference type="PROSITE" id="PS50943">
    <property type="entry name" value="HTH_CROC1"/>
    <property type="match status" value="1"/>
</dbReference>
<evidence type="ECO:0000313" key="3">
    <source>
        <dbReference type="EMBL" id="EKN66506.1"/>
    </source>
</evidence>
<name>K6E054_9BACI</name>
<dbReference type="SUPFAM" id="SSF47413">
    <property type="entry name" value="lambda repressor-like DNA-binding domains"/>
    <property type="match status" value="1"/>
</dbReference>
<dbReference type="CDD" id="cd00093">
    <property type="entry name" value="HTH_XRE"/>
    <property type="match status" value="1"/>
</dbReference>
<sequence>MSLSKKLKELRDKQNWSQETLATMMNMHRSTVSRYETGKAIPNYQTVIRFAEVYHVEKEYLVEELDQLLPNVEAPGFVLKENPEDPDIGLIMKLMEQEPELKRALVDLSLIGPRRRSFYADGIVNFIKLDKRHKDKM</sequence>
<evidence type="ECO:0000259" key="2">
    <source>
        <dbReference type="PROSITE" id="PS50943"/>
    </source>
</evidence>
<gene>
    <name evidence="3" type="ORF">BABA_15392</name>
</gene>
<keyword evidence="1" id="KW-0238">DNA-binding</keyword>
<evidence type="ECO:0000313" key="4">
    <source>
        <dbReference type="Proteomes" id="UP000006316"/>
    </source>
</evidence>
<dbReference type="AlphaFoldDB" id="K6E054"/>
<dbReference type="InterPro" id="IPR001387">
    <property type="entry name" value="Cro/C1-type_HTH"/>
</dbReference>
<evidence type="ECO:0000256" key="1">
    <source>
        <dbReference type="ARBA" id="ARBA00023125"/>
    </source>
</evidence>